<keyword evidence="3" id="KW-0378">Hydrolase</keyword>
<feature type="compositionally biased region" description="Low complexity" evidence="5">
    <location>
        <begin position="108"/>
        <end position="125"/>
    </location>
</feature>
<dbReference type="Gene3D" id="3.90.1720.10">
    <property type="entry name" value="endopeptidase domain like (from Nostoc punctiforme)"/>
    <property type="match status" value="1"/>
</dbReference>
<gene>
    <name evidence="8" type="ORF">JCM9152_2800</name>
</gene>
<evidence type="ECO:0000313" key="9">
    <source>
        <dbReference type="Proteomes" id="UP000018895"/>
    </source>
</evidence>
<reference evidence="8" key="1">
    <citation type="journal article" date="2014" name="Genome Announc.">
        <title>Draft Genome Sequences of Three Alkaliphilic Bacillus Strains, Bacillus wakoensis JCM 9140T, Bacillus akibai JCM 9157T, and Bacillus hemicellulosilyticus JCM 9152T.</title>
        <authorList>
            <person name="Yuki M."/>
            <person name="Oshima K."/>
            <person name="Suda W."/>
            <person name="Oshida Y."/>
            <person name="Kitamura K."/>
            <person name="Iida T."/>
            <person name="Hattori M."/>
            <person name="Ohkuma M."/>
        </authorList>
    </citation>
    <scope>NUCLEOTIDE SEQUENCE [LARGE SCALE GENOMIC DNA]</scope>
    <source>
        <strain evidence="8">JCM 9152</strain>
    </source>
</reference>
<dbReference type="PANTHER" id="PTHR47053:SF1">
    <property type="entry name" value="MUREIN DD-ENDOPEPTIDASE MEPH-RELATED"/>
    <property type="match status" value="1"/>
</dbReference>
<dbReference type="SUPFAM" id="SSF47090">
    <property type="entry name" value="PGBD-like"/>
    <property type="match status" value="3"/>
</dbReference>
<keyword evidence="9" id="KW-1185">Reference proteome</keyword>
<dbReference type="EMBL" id="BAUU01000018">
    <property type="protein sequence ID" value="GAE31339.1"/>
    <property type="molecule type" value="Genomic_DNA"/>
</dbReference>
<keyword evidence="2" id="KW-0645">Protease</keyword>
<dbReference type="PROSITE" id="PS51935">
    <property type="entry name" value="NLPC_P60"/>
    <property type="match status" value="1"/>
</dbReference>
<evidence type="ECO:0000256" key="4">
    <source>
        <dbReference type="ARBA" id="ARBA00022807"/>
    </source>
</evidence>
<dbReference type="GO" id="GO:0008234">
    <property type="term" value="F:cysteine-type peptidase activity"/>
    <property type="evidence" value="ECO:0007669"/>
    <property type="project" value="UniProtKB-KW"/>
</dbReference>
<dbReference type="GO" id="GO:0006508">
    <property type="term" value="P:proteolysis"/>
    <property type="evidence" value="ECO:0007669"/>
    <property type="project" value="UniProtKB-KW"/>
</dbReference>
<proteinExistence type="inferred from homology"/>
<accession>W4QJ27</accession>
<name>W4QJ27_9BACI</name>
<dbReference type="RefSeq" id="WP_052015922.1">
    <property type="nucleotide sequence ID" value="NZ_BAUU01000018.1"/>
</dbReference>
<evidence type="ECO:0000259" key="7">
    <source>
        <dbReference type="PROSITE" id="PS51935"/>
    </source>
</evidence>
<feature type="signal peptide" evidence="6">
    <location>
        <begin position="1"/>
        <end position="28"/>
    </location>
</feature>
<dbReference type="AlphaFoldDB" id="W4QJ27"/>
<protein>
    <submittedName>
        <fullName evidence="8">Cell wall lytic activity</fullName>
    </submittedName>
</protein>
<sequence length="431" mass="46686">MNKTLKRVVISSAFATGLLITTPQVADAALGDQTLRKGMTDPDVKDLQDALKKKGFFNYDQSTGYYGTITHDAVRKFQKEHNLQVDGIAGPQTLNKLLELMDGEVAPPTSSNTNTQSSSPTQSVSSSLANYSSLIRQGQSGKHVEELQKILKEQGYFRTDVTGYFGRVTEAAVRDFQRDMNIKVDGIVGPQTIGKLLNENKTEVKEPEYKPTLPQQTSKLDTSKVYRVGSTGQAVTELQSQLRSVGVFNQDPTGYYGEITATSVRNFQRLHNLKVDGIAGPQTLSKLKEVSTNKNNNNSNASNGGNNSSSNSSAFVTNVVADAATLIGVPYLWGGTTTNGFDCSGFVQYVFNKQGVSIPRTVALQWNAGKSVSQPAVGDIVFFDTTGGPSHNGIYIGNNQFVHSGSSTGVTIANLNNSYWSQRYLGAKRLH</sequence>
<feature type="region of interest" description="Disordered" evidence="5">
    <location>
        <begin position="290"/>
        <end position="309"/>
    </location>
</feature>
<dbReference type="InterPro" id="IPR051202">
    <property type="entry name" value="Peptidase_C40"/>
</dbReference>
<dbReference type="STRING" id="1236971.JCM9152_2800"/>
<dbReference type="SUPFAM" id="SSF54001">
    <property type="entry name" value="Cysteine proteinases"/>
    <property type="match status" value="1"/>
</dbReference>
<keyword evidence="6" id="KW-0732">Signal</keyword>
<keyword evidence="4" id="KW-0788">Thiol protease</keyword>
<evidence type="ECO:0000256" key="5">
    <source>
        <dbReference type="SAM" id="MobiDB-lite"/>
    </source>
</evidence>
<dbReference type="InterPro" id="IPR036366">
    <property type="entry name" value="PGBDSf"/>
</dbReference>
<dbReference type="PANTHER" id="PTHR47053">
    <property type="entry name" value="MUREIN DD-ENDOPEPTIDASE MEPH-RELATED"/>
    <property type="match status" value="1"/>
</dbReference>
<dbReference type="Gene3D" id="1.10.101.10">
    <property type="entry name" value="PGBD-like superfamily/PGBD"/>
    <property type="match status" value="3"/>
</dbReference>
<evidence type="ECO:0000256" key="6">
    <source>
        <dbReference type="SAM" id="SignalP"/>
    </source>
</evidence>
<dbReference type="InterPro" id="IPR000064">
    <property type="entry name" value="NLP_P60_dom"/>
</dbReference>
<dbReference type="InterPro" id="IPR002477">
    <property type="entry name" value="Peptidoglycan-bd-like"/>
</dbReference>
<dbReference type="Pfam" id="PF01471">
    <property type="entry name" value="PG_binding_1"/>
    <property type="match status" value="3"/>
</dbReference>
<evidence type="ECO:0000313" key="8">
    <source>
        <dbReference type="EMBL" id="GAE31339.1"/>
    </source>
</evidence>
<evidence type="ECO:0000256" key="1">
    <source>
        <dbReference type="ARBA" id="ARBA00007074"/>
    </source>
</evidence>
<dbReference type="Proteomes" id="UP000018895">
    <property type="component" value="Unassembled WGS sequence"/>
</dbReference>
<feature type="chain" id="PRO_5004847031" evidence="6">
    <location>
        <begin position="29"/>
        <end position="431"/>
    </location>
</feature>
<comment type="caution">
    <text evidence="8">The sequence shown here is derived from an EMBL/GenBank/DDBJ whole genome shotgun (WGS) entry which is preliminary data.</text>
</comment>
<feature type="compositionally biased region" description="Low complexity" evidence="5">
    <location>
        <begin position="295"/>
        <end position="309"/>
    </location>
</feature>
<evidence type="ECO:0000256" key="3">
    <source>
        <dbReference type="ARBA" id="ARBA00022801"/>
    </source>
</evidence>
<dbReference type="Pfam" id="PF00877">
    <property type="entry name" value="NLPC_P60"/>
    <property type="match status" value="1"/>
</dbReference>
<feature type="domain" description="NlpC/P60" evidence="7">
    <location>
        <begin position="313"/>
        <end position="431"/>
    </location>
</feature>
<organism evidence="8 9">
    <name type="scientific">Halalkalibacter hemicellulosilyticusJCM 9152</name>
    <dbReference type="NCBI Taxonomy" id="1236971"/>
    <lineage>
        <taxon>Bacteria</taxon>
        <taxon>Bacillati</taxon>
        <taxon>Bacillota</taxon>
        <taxon>Bacilli</taxon>
        <taxon>Bacillales</taxon>
        <taxon>Bacillaceae</taxon>
        <taxon>Halalkalibacter</taxon>
    </lineage>
</organism>
<comment type="similarity">
    <text evidence="1">Belongs to the peptidase C40 family.</text>
</comment>
<dbReference type="InterPro" id="IPR038765">
    <property type="entry name" value="Papain-like_cys_pep_sf"/>
</dbReference>
<dbReference type="InterPro" id="IPR036365">
    <property type="entry name" value="PGBD-like_sf"/>
</dbReference>
<evidence type="ECO:0000256" key="2">
    <source>
        <dbReference type="ARBA" id="ARBA00022670"/>
    </source>
</evidence>
<feature type="region of interest" description="Disordered" evidence="5">
    <location>
        <begin position="104"/>
        <end position="125"/>
    </location>
</feature>